<evidence type="ECO:0000256" key="10">
    <source>
        <dbReference type="SAM" id="Phobius"/>
    </source>
</evidence>
<keyword evidence="8 10" id="KW-0472">Membrane</keyword>
<sequence length="631" mass="65126">MATIDIAASVLRAMHLLALLSLFGTLASLAVVAPPALAAGGAAGAAAHRRLVGLARGSAVLALVGGILWLGAATAVIAGADTLAATIAVLPTVALRTRFGQLLLLRLLLLVVAFPLLRVRRGVLPVPLVLAGVALALQGALGHAGAVGGSTGAGLLGSELLHLLAAGAWLGGLAPLLVLTATLPAPAVAMALRRFSPLGVSAVLVLAGTALAQASAFIGGLSGLLGTGYGHIATLKLSLFLLLVMVAAVNRFVLTERLAGIRPARMRPARARLLLLLALACEVTAGASVVAAAAFLAASMPATHQQPIWPFAWRPSLTALADPALRRAVIAAALACGVAGALAAMGLAWRRVRWPALAASAVVLALAVPHLQPLLIPAYPSSFYTSPTEFADSAIVRGARLFERNCAVCHGASGHGDGPAARASPVPPADLTAEHLWAHTDGELFWYLSHGIDRPDGSQTMPGFAGRLSSEARWQLIDFLRAHNAGENMRVFGTWPHPLPVPQFDADCADGRAINMDDLRRRVLRFVAAPTARMPPVVDIEVTTILLAGKRPIEPDPAACVANAAETWAAFAIIAGVPQEGLAGAQFVADRNGWLRALWRPGEPMTLAEVIRDIAAHPLPLSAGGVQGHRH</sequence>
<dbReference type="PANTHER" id="PTHR34820">
    <property type="entry name" value="INNER MEMBRANE PROTEIN YEBZ"/>
    <property type="match status" value="1"/>
</dbReference>
<evidence type="ECO:0000313" key="13">
    <source>
        <dbReference type="Proteomes" id="UP001165679"/>
    </source>
</evidence>
<keyword evidence="13" id="KW-1185">Reference proteome</keyword>
<keyword evidence="2" id="KW-1003">Cell membrane</keyword>
<accession>A0AA42CG98</accession>
<dbReference type="RefSeq" id="WP_264714545.1">
    <property type="nucleotide sequence ID" value="NZ_JAPDNT010000012.1"/>
</dbReference>
<keyword evidence="5 9" id="KW-0479">Metal-binding</keyword>
<dbReference type="GO" id="GO:0020037">
    <property type="term" value="F:heme binding"/>
    <property type="evidence" value="ECO:0007669"/>
    <property type="project" value="InterPro"/>
</dbReference>
<evidence type="ECO:0000256" key="8">
    <source>
        <dbReference type="ARBA" id="ARBA00023136"/>
    </source>
</evidence>
<name>A0AA42CG98_9PROT</name>
<dbReference type="InterPro" id="IPR032694">
    <property type="entry name" value="CopC/D"/>
</dbReference>
<dbReference type="Gene3D" id="1.10.760.10">
    <property type="entry name" value="Cytochrome c-like domain"/>
    <property type="match status" value="1"/>
</dbReference>
<feature type="domain" description="Cytochrome c" evidence="11">
    <location>
        <begin position="393"/>
        <end position="484"/>
    </location>
</feature>
<keyword evidence="7 9" id="KW-0408">Iron</keyword>
<dbReference type="SUPFAM" id="SSF46626">
    <property type="entry name" value="Cytochrome c"/>
    <property type="match status" value="1"/>
</dbReference>
<evidence type="ECO:0000256" key="7">
    <source>
        <dbReference type="ARBA" id="ARBA00023004"/>
    </source>
</evidence>
<reference evidence="12" key="1">
    <citation type="submission" date="2022-09" db="EMBL/GenBank/DDBJ databases">
        <title>Rhodovastum sp. nov. RN2-1 isolated from soil in Seongnam, South Korea.</title>
        <authorList>
            <person name="Le N.T."/>
        </authorList>
    </citation>
    <scope>NUCLEOTIDE SEQUENCE</scope>
    <source>
        <strain evidence="12">RN2-1</strain>
    </source>
</reference>
<dbReference type="InterPro" id="IPR036909">
    <property type="entry name" value="Cyt_c-like_dom_sf"/>
</dbReference>
<keyword evidence="4 10" id="KW-0812">Transmembrane</keyword>
<evidence type="ECO:0000256" key="5">
    <source>
        <dbReference type="ARBA" id="ARBA00022723"/>
    </source>
</evidence>
<feature type="transmembrane region" description="Helical" evidence="10">
    <location>
        <begin position="230"/>
        <end position="253"/>
    </location>
</feature>
<dbReference type="GO" id="GO:0046872">
    <property type="term" value="F:metal ion binding"/>
    <property type="evidence" value="ECO:0007669"/>
    <property type="project" value="UniProtKB-KW"/>
</dbReference>
<dbReference type="AlphaFoldDB" id="A0AA42CG98"/>
<dbReference type="GO" id="GO:0006825">
    <property type="term" value="P:copper ion transport"/>
    <property type="evidence" value="ECO:0007669"/>
    <property type="project" value="InterPro"/>
</dbReference>
<dbReference type="EMBL" id="JAPDNT010000012">
    <property type="protein sequence ID" value="MCW3475816.1"/>
    <property type="molecule type" value="Genomic_DNA"/>
</dbReference>
<comment type="caution">
    <text evidence="12">The sequence shown here is derived from an EMBL/GenBank/DDBJ whole genome shotgun (WGS) entry which is preliminary data.</text>
</comment>
<dbReference type="GO" id="GO:0005886">
    <property type="term" value="C:plasma membrane"/>
    <property type="evidence" value="ECO:0007669"/>
    <property type="project" value="UniProtKB-SubCell"/>
</dbReference>
<keyword evidence="3 9" id="KW-0349">Heme</keyword>
<dbReference type="InterPro" id="IPR009056">
    <property type="entry name" value="Cyt_c-like_dom"/>
</dbReference>
<dbReference type="Pfam" id="PF05425">
    <property type="entry name" value="CopD"/>
    <property type="match status" value="1"/>
</dbReference>
<reference evidence="12" key="2">
    <citation type="submission" date="2022-10" db="EMBL/GenBank/DDBJ databases">
        <authorList>
            <person name="Trinh H.N."/>
        </authorList>
    </citation>
    <scope>NUCLEOTIDE SEQUENCE</scope>
    <source>
        <strain evidence="12">RN2-1</strain>
    </source>
</reference>
<feature type="transmembrane region" description="Helical" evidence="10">
    <location>
        <begin position="62"/>
        <end position="90"/>
    </location>
</feature>
<keyword evidence="6 10" id="KW-1133">Transmembrane helix</keyword>
<evidence type="ECO:0000256" key="4">
    <source>
        <dbReference type="ARBA" id="ARBA00022692"/>
    </source>
</evidence>
<organism evidence="12 13">
    <name type="scientific">Limobrevibacterium gyesilva</name>
    <dbReference type="NCBI Taxonomy" id="2991712"/>
    <lineage>
        <taxon>Bacteria</taxon>
        <taxon>Pseudomonadati</taxon>
        <taxon>Pseudomonadota</taxon>
        <taxon>Alphaproteobacteria</taxon>
        <taxon>Acetobacterales</taxon>
        <taxon>Acetobacteraceae</taxon>
        <taxon>Limobrevibacterium</taxon>
    </lineage>
</organism>
<dbReference type="Proteomes" id="UP001165679">
    <property type="component" value="Unassembled WGS sequence"/>
</dbReference>
<proteinExistence type="predicted"/>
<feature type="transmembrane region" description="Helical" evidence="10">
    <location>
        <begin position="102"/>
        <end position="119"/>
    </location>
</feature>
<dbReference type="Pfam" id="PF13442">
    <property type="entry name" value="Cytochrome_CBB3"/>
    <property type="match status" value="1"/>
</dbReference>
<evidence type="ECO:0000259" key="11">
    <source>
        <dbReference type="PROSITE" id="PS51007"/>
    </source>
</evidence>
<feature type="transmembrane region" description="Helical" evidence="10">
    <location>
        <begin position="195"/>
        <end position="218"/>
    </location>
</feature>
<evidence type="ECO:0000256" key="2">
    <source>
        <dbReference type="ARBA" id="ARBA00022475"/>
    </source>
</evidence>
<evidence type="ECO:0000256" key="6">
    <source>
        <dbReference type="ARBA" id="ARBA00022989"/>
    </source>
</evidence>
<dbReference type="PROSITE" id="PS51007">
    <property type="entry name" value="CYTC"/>
    <property type="match status" value="1"/>
</dbReference>
<feature type="transmembrane region" description="Helical" evidence="10">
    <location>
        <begin position="273"/>
        <end position="297"/>
    </location>
</feature>
<feature type="transmembrane region" description="Helical" evidence="10">
    <location>
        <begin position="160"/>
        <end position="183"/>
    </location>
</feature>
<feature type="transmembrane region" description="Helical" evidence="10">
    <location>
        <begin position="328"/>
        <end position="349"/>
    </location>
</feature>
<evidence type="ECO:0000313" key="12">
    <source>
        <dbReference type="EMBL" id="MCW3475816.1"/>
    </source>
</evidence>
<dbReference type="InterPro" id="IPR008457">
    <property type="entry name" value="Cu-R_CopD_dom"/>
</dbReference>
<evidence type="ECO:0000256" key="9">
    <source>
        <dbReference type="PROSITE-ProRule" id="PRU00433"/>
    </source>
</evidence>
<dbReference type="GO" id="GO:0009055">
    <property type="term" value="F:electron transfer activity"/>
    <property type="evidence" value="ECO:0007669"/>
    <property type="project" value="InterPro"/>
</dbReference>
<evidence type="ECO:0000256" key="1">
    <source>
        <dbReference type="ARBA" id="ARBA00004651"/>
    </source>
</evidence>
<gene>
    <name evidence="12" type="ORF">OL599_14650</name>
</gene>
<comment type="subcellular location">
    <subcellularLocation>
        <location evidence="1">Cell membrane</location>
        <topology evidence="1">Multi-pass membrane protein</topology>
    </subcellularLocation>
</comment>
<dbReference type="PANTHER" id="PTHR34820:SF4">
    <property type="entry name" value="INNER MEMBRANE PROTEIN YEBZ"/>
    <property type="match status" value="1"/>
</dbReference>
<evidence type="ECO:0000256" key="3">
    <source>
        <dbReference type="ARBA" id="ARBA00022617"/>
    </source>
</evidence>
<feature type="transmembrane region" description="Helical" evidence="10">
    <location>
        <begin position="356"/>
        <end position="376"/>
    </location>
</feature>
<protein>
    <submittedName>
        <fullName evidence="12">C-type cytochrome</fullName>
    </submittedName>
</protein>